<comment type="caution">
    <text evidence="1">The sequence shown here is derived from an EMBL/GenBank/DDBJ whole genome shotgun (WGS) entry which is preliminary data.</text>
</comment>
<evidence type="ECO:0000313" key="1">
    <source>
        <dbReference type="EMBL" id="MCT4700603.1"/>
    </source>
</evidence>
<organism evidence="1 2">
    <name type="scientific">Dryocola boscaweniae</name>
    <dbReference type="NCBI Taxonomy" id="2925397"/>
    <lineage>
        <taxon>Bacteria</taxon>
        <taxon>Pseudomonadati</taxon>
        <taxon>Pseudomonadota</taxon>
        <taxon>Gammaproteobacteria</taxon>
        <taxon>Enterobacterales</taxon>
        <taxon>Enterobacteriaceae</taxon>
        <taxon>Dryocola</taxon>
    </lineage>
</organism>
<dbReference type="Gene3D" id="3.90.1720.70">
    <property type="match status" value="1"/>
</dbReference>
<accession>A0A9X2W5X8</accession>
<dbReference type="AlphaFoldDB" id="A0A9X2W5X8"/>
<keyword evidence="2" id="KW-1185">Reference proteome</keyword>
<sequence>MTIRPSFISMWQHFSTVNQNVPAVGKIIGGKVEENINSHIFENACAIRMSYALSYSGINIPRSNRWSTSSGKDKKWYIYRVSDMIKFLTFRFGNADITSNFSDAKGILLFNVTGWSDATGHLTLWDGNSCSDKCYFPQSSGVQLWTLK</sequence>
<evidence type="ECO:0000313" key="2">
    <source>
        <dbReference type="Proteomes" id="UP001150641"/>
    </source>
</evidence>
<proteinExistence type="predicted"/>
<name>A0A9X2W5X8_9ENTR</name>
<gene>
    <name evidence="1" type="ORF">MUA00_02070</name>
</gene>
<dbReference type="Pfam" id="PF14113">
    <property type="entry name" value="Tae4"/>
    <property type="match status" value="1"/>
</dbReference>
<dbReference type="EMBL" id="JALHAP010000067">
    <property type="protein sequence ID" value="MCT4700603.1"/>
    <property type="molecule type" value="Genomic_DNA"/>
</dbReference>
<dbReference type="InterPro" id="IPR025562">
    <property type="entry name" value="Tae4"/>
</dbReference>
<reference evidence="1" key="1">
    <citation type="submission" date="2022-03" db="EMBL/GenBank/DDBJ databases">
        <title>Proposal of a novel genus Dryocolo and two novel species.</title>
        <authorList>
            <person name="Maddock D.W."/>
            <person name="Brady C.L."/>
            <person name="Denman S."/>
            <person name="Arnold D."/>
        </authorList>
    </citation>
    <scope>NUCLEOTIDE SEQUENCE</scope>
    <source>
        <strain evidence="1">H6W4</strain>
    </source>
</reference>
<dbReference type="RefSeq" id="WP_271121500.1">
    <property type="nucleotide sequence ID" value="NZ_JALHAN010000054.1"/>
</dbReference>
<dbReference type="Proteomes" id="UP001150641">
    <property type="component" value="Unassembled WGS sequence"/>
</dbReference>
<protein>
    <submittedName>
        <fullName evidence="1">Type VI secretion system amidase effector protein Tae4</fullName>
    </submittedName>
</protein>